<evidence type="ECO:0000313" key="3">
    <source>
        <dbReference type="Proteomes" id="UP000181956"/>
    </source>
</evidence>
<keyword evidence="1" id="KW-1133">Transmembrane helix</keyword>
<gene>
    <name evidence="2" type="ORF">SAMN04489834_3143</name>
</gene>
<evidence type="ECO:0000313" key="2">
    <source>
        <dbReference type="EMBL" id="SDT22768.1"/>
    </source>
</evidence>
<dbReference type="RefSeq" id="WP_083364872.1">
    <property type="nucleotide sequence ID" value="NZ_LT629742.1"/>
</dbReference>
<dbReference type="Proteomes" id="UP000181956">
    <property type="component" value="Chromosome I"/>
</dbReference>
<evidence type="ECO:0000256" key="1">
    <source>
        <dbReference type="SAM" id="Phobius"/>
    </source>
</evidence>
<organism evidence="2 3">
    <name type="scientific">Microterricola viridarii</name>
    <dbReference type="NCBI Taxonomy" id="412690"/>
    <lineage>
        <taxon>Bacteria</taxon>
        <taxon>Bacillati</taxon>
        <taxon>Actinomycetota</taxon>
        <taxon>Actinomycetes</taxon>
        <taxon>Micrococcales</taxon>
        <taxon>Microbacteriaceae</taxon>
        <taxon>Microterricola</taxon>
    </lineage>
</organism>
<name>A0A1H1YMT8_9MICO</name>
<dbReference type="EMBL" id="LT629742">
    <property type="protein sequence ID" value="SDT22768.1"/>
    <property type="molecule type" value="Genomic_DNA"/>
</dbReference>
<keyword evidence="1" id="KW-0812">Transmembrane</keyword>
<dbReference type="AlphaFoldDB" id="A0A1H1YMT8"/>
<keyword evidence="3" id="KW-1185">Reference proteome</keyword>
<proteinExistence type="predicted"/>
<dbReference type="OrthoDB" id="5125630at2"/>
<sequence length="101" mass="10931">MDITLPTIPLGVLTLLALFAPCAVALINQPAWPAKWKRAVGVIMAIVLAAVVLVLYYVLTGDVLPDWPWLLLLAVLVSQTSYALLLKPSATRLESSTARHL</sequence>
<feature type="transmembrane region" description="Helical" evidence="1">
    <location>
        <begin position="6"/>
        <end position="27"/>
    </location>
</feature>
<protein>
    <submittedName>
        <fullName evidence="2">Uncharacterized protein</fullName>
    </submittedName>
</protein>
<feature type="transmembrane region" description="Helical" evidence="1">
    <location>
        <begin position="39"/>
        <end position="57"/>
    </location>
</feature>
<reference evidence="3" key="1">
    <citation type="submission" date="2016-10" db="EMBL/GenBank/DDBJ databases">
        <authorList>
            <person name="Varghese N."/>
            <person name="Submissions S."/>
        </authorList>
    </citation>
    <scope>NUCLEOTIDE SEQUENCE [LARGE SCALE GENOMIC DNA]</scope>
    <source>
        <strain evidence="3">DSM 21772</strain>
    </source>
</reference>
<keyword evidence="1" id="KW-0472">Membrane</keyword>
<feature type="transmembrane region" description="Helical" evidence="1">
    <location>
        <begin position="69"/>
        <end position="86"/>
    </location>
</feature>
<dbReference type="STRING" id="412690.SAMN04489834_3143"/>
<accession>A0A1H1YMT8</accession>